<dbReference type="InterPro" id="IPR036388">
    <property type="entry name" value="WH-like_DNA-bd_sf"/>
</dbReference>
<dbReference type="AlphaFoldDB" id="A0A3E1KA44"/>
<dbReference type="InterPro" id="IPR014284">
    <property type="entry name" value="RNA_pol_sigma-70_dom"/>
</dbReference>
<dbReference type="NCBIfam" id="TIGR02999">
    <property type="entry name" value="Sig-70_X6"/>
    <property type="match status" value="1"/>
</dbReference>
<accession>A0A3E1KA44</accession>
<reference evidence="2 3" key="1">
    <citation type="submission" date="2018-08" db="EMBL/GenBank/DDBJ databases">
        <title>Wenzhouxiangella salilacus sp. nov., a novel bacterium isolated from a saline lake in Xinjiang Province, China.</title>
        <authorList>
            <person name="Han S."/>
        </authorList>
    </citation>
    <scope>NUCLEOTIDE SEQUENCE [LARGE SCALE GENOMIC DNA]</scope>
    <source>
        <strain evidence="2 3">XDB06</strain>
    </source>
</reference>
<dbReference type="EMBL" id="QUZK01000022">
    <property type="protein sequence ID" value="RFF31177.1"/>
    <property type="molecule type" value="Genomic_DNA"/>
</dbReference>
<dbReference type="GO" id="GO:0003700">
    <property type="term" value="F:DNA-binding transcription factor activity"/>
    <property type="evidence" value="ECO:0007669"/>
    <property type="project" value="InterPro"/>
</dbReference>
<sequence length="195" mass="21610">MKPGHQKVASIMVQASDSGSAGSGLSEFGPDGTDLDRVRQLYQELRRIARRERQLIPSATLNTTALVHEVWLRLAAGESEFRDRRHFLGVAAVAMRRMVVDYARYRLAQKRGGDAVQVELGDADAATVTDIDRILDIDQAIGDLEQLDPRLGRLVELRFFTGLSNEDAAEVLEVSPRTAARDWKRARALLAASLE</sequence>
<feature type="domain" description="RNA polymerase sigma-70 ECF-like HTH" evidence="1">
    <location>
        <begin position="39"/>
        <end position="194"/>
    </location>
</feature>
<dbReference type="Gene3D" id="1.10.10.10">
    <property type="entry name" value="Winged helix-like DNA-binding domain superfamily/Winged helix DNA-binding domain"/>
    <property type="match status" value="1"/>
</dbReference>
<name>A0A3E1KA44_9GAMM</name>
<evidence type="ECO:0000313" key="3">
    <source>
        <dbReference type="Proteomes" id="UP000260351"/>
    </source>
</evidence>
<comment type="caution">
    <text evidence="2">The sequence shown here is derived from an EMBL/GenBank/DDBJ whole genome shotgun (WGS) entry which is preliminary data.</text>
</comment>
<evidence type="ECO:0000313" key="2">
    <source>
        <dbReference type="EMBL" id="RFF31177.1"/>
    </source>
</evidence>
<dbReference type="OrthoDB" id="128473at2"/>
<protein>
    <submittedName>
        <fullName evidence="2">Sigma-70 family RNA polymerase sigma factor</fullName>
    </submittedName>
</protein>
<dbReference type="InterPro" id="IPR013324">
    <property type="entry name" value="RNA_pol_sigma_r3/r4-like"/>
</dbReference>
<proteinExistence type="predicted"/>
<dbReference type="NCBIfam" id="TIGR02937">
    <property type="entry name" value="sigma70-ECF"/>
    <property type="match status" value="1"/>
</dbReference>
<dbReference type="Proteomes" id="UP000260351">
    <property type="component" value="Unassembled WGS sequence"/>
</dbReference>
<dbReference type="SUPFAM" id="SSF88659">
    <property type="entry name" value="Sigma3 and sigma4 domains of RNA polymerase sigma factors"/>
    <property type="match status" value="1"/>
</dbReference>
<dbReference type="GO" id="GO:0006352">
    <property type="term" value="P:DNA-templated transcription initiation"/>
    <property type="evidence" value="ECO:0007669"/>
    <property type="project" value="InterPro"/>
</dbReference>
<dbReference type="Pfam" id="PF07638">
    <property type="entry name" value="Sigma70_ECF"/>
    <property type="match status" value="1"/>
</dbReference>
<evidence type="ECO:0000259" key="1">
    <source>
        <dbReference type="Pfam" id="PF07638"/>
    </source>
</evidence>
<organism evidence="2 3">
    <name type="scientific">Wenzhouxiangella sediminis</name>
    <dbReference type="NCBI Taxonomy" id="1792836"/>
    <lineage>
        <taxon>Bacteria</taxon>
        <taxon>Pseudomonadati</taxon>
        <taxon>Pseudomonadota</taxon>
        <taxon>Gammaproteobacteria</taxon>
        <taxon>Chromatiales</taxon>
        <taxon>Wenzhouxiangellaceae</taxon>
        <taxon>Wenzhouxiangella</taxon>
    </lineage>
</organism>
<gene>
    <name evidence="2" type="ORF">DZC52_04975</name>
</gene>
<keyword evidence="3" id="KW-1185">Reference proteome</keyword>
<dbReference type="InterPro" id="IPR053812">
    <property type="entry name" value="HTH_Sigma70_ECF-like"/>
</dbReference>
<dbReference type="InterPro" id="IPR011517">
    <property type="entry name" value="RNA_pol_sigma70_ECF-like"/>
</dbReference>